<gene>
    <name evidence="2" type="ORF">TNIN_112371</name>
</gene>
<evidence type="ECO:0000256" key="1">
    <source>
        <dbReference type="SAM" id="MobiDB-lite"/>
    </source>
</evidence>
<comment type="caution">
    <text evidence="2">The sequence shown here is derived from an EMBL/GenBank/DDBJ whole genome shotgun (WGS) entry which is preliminary data.</text>
</comment>
<reference evidence="2" key="1">
    <citation type="submission" date="2020-08" db="EMBL/GenBank/DDBJ databases">
        <title>Multicomponent nature underlies the extraordinary mechanical properties of spider dragline silk.</title>
        <authorList>
            <person name="Kono N."/>
            <person name="Nakamura H."/>
            <person name="Mori M."/>
            <person name="Yoshida Y."/>
            <person name="Ohtoshi R."/>
            <person name="Malay A.D."/>
            <person name="Moran D.A.P."/>
            <person name="Tomita M."/>
            <person name="Numata K."/>
            <person name="Arakawa K."/>
        </authorList>
    </citation>
    <scope>NUCLEOTIDE SEQUENCE</scope>
</reference>
<organism evidence="2 3">
    <name type="scientific">Trichonephila inaurata madagascariensis</name>
    <dbReference type="NCBI Taxonomy" id="2747483"/>
    <lineage>
        <taxon>Eukaryota</taxon>
        <taxon>Metazoa</taxon>
        <taxon>Ecdysozoa</taxon>
        <taxon>Arthropoda</taxon>
        <taxon>Chelicerata</taxon>
        <taxon>Arachnida</taxon>
        <taxon>Araneae</taxon>
        <taxon>Araneomorphae</taxon>
        <taxon>Entelegynae</taxon>
        <taxon>Araneoidea</taxon>
        <taxon>Nephilidae</taxon>
        <taxon>Trichonephila</taxon>
        <taxon>Trichonephila inaurata</taxon>
    </lineage>
</organism>
<dbReference type="Proteomes" id="UP000886998">
    <property type="component" value="Unassembled WGS sequence"/>
</dbReference>
<dbReference type="AlphaFoldDB" id="A0A8X6XE00"/>
<feature type="region of interest" description="Disordered" evidence="1">
    <location>
        <begin position="87"/>
        <end position="116"/>
    </location>
</feature>
<accession>A0A8X6XE00</accession>
<evidence type="ECO:0000313" key="3">
    <source>
        <dbReference type="Proteomes" id="UP000886998"/>
    </source>
</evidence>
<keyword evidence="3" id="KW-1185">Reference proteome</keyword>
<protein>
    <submittedName>
        <fullName evidence="2">Uncharacterized protein</fullName>
    </submittedName>
</protein>
<evidence type="ECO:0000313" key="2">
    <source>
        <dbReference type="EMBL" id="GFY52028.1"/>
    </source>
</evidence>
<proteinExistence type="predicted"/>
<sequence>MDIENAPSEKSPKCILAPPVVSWRTRKAGNDILPRPRGVKVGKLFLQLSFPAQIQQHESNCHFEPRSIKRRGRHHCSHHQANVHTLQTLASHQDSSATETSLNPDNSGTAQKKYIS</sequence>
<name>A0A8X6XE00_9ARAC</name>
<dbReference type="EMBL" id="BMAV01008430">
    <property type="protein sequence ID" value="GFY52028.1"/>
    <property type="molecule type" value="Genomic_DNA"/>
</dbReference>
<feature type="compositionally biased region" description="Polar residues" evidence="1">
    <location>
        <begin position="87"/>
        <end position="110"/>
    </location>
</feature>